<dbReference type="InterPro" id="IPR016201">
    <property type="entry name" value="PSI"/>
</dbReference>
<evidence type="ECO:0000256" key="12">
    <source>
        <dbReference type="ARBA" id="ARBA00023180"/>
    </source>
</evidence>
<dbReference type="PROSITE" id="PS51004">
    <property type="entry name" value="SEMA"/>
    <property type="match status" value="1"/>
</dbReference>
<dbReference type="GO" id="GO:0005886">
    <property type="term" value="C:plasma membrane"/>
    <property type="evidence" value="ECO:0007669"/>
    <property type="project" value="UniProtKB-SubCell"/>
</dbReference>
<dbReference type="Proteomes" id="UP001460270">
    <property type="component" value="Unassembled WGS sequence"/>
</dbReference>
<dbReference type="InterPro" id="IPR036352">
    <property type="entry name" value="Semap_dom_sf"/>
</dbReference>
<evidence type="ECO:0000256" key="11">
    <source>
        <dbReference type="ARBA" id="ARBA00023170"/>
    </source>
</evidence>
<dbReference type="CDD" id="cd01181">
    <property type="entry name" value="IPT_plexin_repeat3"/>
    <property type="match status" value="1"/>
</dbReference>
<dbReference type="Gene3D" id="1.10.506.10">
    <property type="entry name" value="GTPase Activation - p120gap, domain 1"/>
    <property type="match status" value="1"/>
</dbReference>
<keyword evidence="3" id="KW-1003">Cell membrane</keyword>
<dbReference type="CDD" id="cd01180">
    <property type="entry name" value="IPT_plexin_repeat1"/>
    <property type="match status" value="1"/>
</dbReference>
<dbReference type="InterPro" id="IPR002909">
    <property type="entry name" value="IPT_dom"/>
</dbReference>
<dbReference type="GO" id="GO:0007411">
    <property type="term" value="P:axon guidance"/>
    <property type="evidence" value="ECO:0007669"/>
    <property type="project" value="UniProtKB-ARBA"/>
</dbReference>
<dbReference type="FunFam" id="2.60.40.10:FF:000630">
    <property type="entry name" value="Plexin D1"/>
    <property type="match status" value="1"/>
</dbReference>
<dbReference type="Gene3D" id="2.60.40.10">
    <property type="entry name" value="Immunoglobulins"/>
    <property type="match status" value="4"/>
</dbReference>
<feature type="transmembrane region" description="Helical" evidence="16">
    <location>
        <begin position="1429"/>
        <end position="1451"/>
    </location>
</feature>
<feature type="region of interest" description="Disordered" evidence="15">
    <location>
        <begin position="1"/>
        <end position="21"/>
    </location>
</feature>
<dbReference type="SMART" id="SM00630">
    <property type="entry name" value="Sema"/>
    <property type="match status" value="1"/>
</dbReference>
<dbReference type="InterPro" id="IPR015943">
    <property type="entry name" value="WD40/YVTN_repeat-like_dom_sf"/>
</dbReference>
<protein>
    <recommendedName>
        <fullName evidence="17">Sema domain-containing protein</fullName>
    </recommendedName>
</protein>
<dbReference type="GO" id="GO:0017154">
    <property type="term" value="F:semaphorin receptor activity"/>
    <property type="evidence" value="ECO:0007669"/>
    <property type="project" value="InterPro"/>
</dbReference>
<keyword evidence="11" id="KW-0675">Receptor</keyword>
<dbReference type="Pfam" id="PF17960">
    <property type="entry name" value="TIG_plexin"/>
    <property type="match status" value="1"/>
</dbReference>
<dbReference type="SUPFAM" id="SSF101912">
    <property type="entry name" value="Sema domain"/>
    <property type="match status" value="1"/>
</dbReference>
<evidence type="ECO:0000256" key="7">
    <source>
        <dbReference type="ARBA" id="ARBA00022737"/>
    </source>
</evidence>
<dbReference type="Pfam" id="PF01403">
    <property type="entry name" value="Sema"/>
    <property type="match status" value="1"/>
</dbReference>
<comment type="caution">
    <text evidence="13">Lacks conserved residue(s) required for the propagation of feature annotation.</text>
</comment>
<dbReference type="Pfam" id="PF18020">
    <property type="entry name" value="TIG_2"/>
    <property type="match status" value="1"/>
</dbReference>
<dbReference type="InterPro" id="IPR008936">
    <property type="entry name" value="Rho_GTPase_activation_prot"/>
</dbReference>
<evidence type="ECO:0000256" key="16">
    <source>
        <dbReference type="SAM" id="Phobius"/>
    </source>
</evidence>
<reference evidence="19" key="1">
    <citation type="submission" date="2024-04" db="EMBL/GenBank/DDBJ databases">
        <title>Salinicola lusitanus LLJ914,a marine bacterium isolated from the Okinawa Trough.</title>
        <authorList>
            <person name="Li J."/>
        </authorList>
    </citation>
    <scope>NUCLEOTIDE SEQUENCE [LARGE SCALE GENOMIC DNA]</scope>
</reference>
<dbReference type="CDD" id="cd00603">
    <property type="entry name" value="IPT_PCSR"/>
    <property type="match status" value="1"/>
</dbReference>
<evidence type="ECO:0000256" key="9">
    <source>
        <dbReference type="ARBA" id="ARBA00023136"/>
    </source>
</evidence>
<keyword evidence="5 16" id="KW-0812">Transmembrane</keyword>
<dbReference type="GO" id="GO:0048513">
    <property type="term" value="P:animal organ development"/>
    <property type="evidence" value="ECO:0007669"/>
    <property type="project" value="UniProtKB-ARBA"/>
</dbReference>
<dbReference type="CDD" id="cd01179">
    <property type="entry name" value="IPT_plexin_repeat2"/>
    <property type="match status" value="1"/>
</dbReference>
<dbReference type="InterPro" id="IPR002165">
    <property type="entry name" value="Plexin_repeat"/>
</dbReference>
<keyword evidence="4" id="KW-0597">Phosphoprotein</keyword>
<dbReference type="GO" id="GO:0002116">
    <property type="term" value="C:semaphorin receptor complex"/>
    <property type="evidence" value="ECO:0007669"/>
    <property type="project" value="TreeGrafter"/>
</dbReference>
<dbReference type="SUPFAM" id="SSF81296">
    <property type="entry name" value="E set domains"/>
    <property type="match status" value="4"/>
</dbReference>
<dbReference type="InterPro" id="IPR031148">
    <property type="entry name" value="Plexin"/>
</dbReference>
<dbReference type="Pfam" id="PF24479">
    <property type="entry name" value="PSI_PlexinA-B"/>
    <property type="match status" value="1"/>
</dbReference>
<evidence type="ECO:0000256" key="5">
    <source>
        <dbReference type="ARBA" id="ARBA00022692"/>
    </source>
</evidence>
<evidence type="ECO:0000313" key="18">
    <source>
        <dbReference type="EMBL" id="KAK7884560.1"/>
    </source>
</evidence>
<keyword evidence="9 16" id="KW-0472">Membrane</keyword>
<dbReference type="PANTHER" id="PTHR22625">
    <property type="entry name" value="PLEXIN"/>
    <property type="match status" value="1"/>
</dbReference>
<feature type="coiled-coil region" evidence="14">
    <location>
        <begin position="1455"/>
        <end position="1497"/>
    </location>
</feature>
<evidence type="ECO:0000313" key="19">
    <source>
        <dbReference type="Proteomes" id="UP001460270"/>
    </source>
</evidence>
<dbReference type="InterPro" id="IPR013783">
    <property type="entry name" value="Ig-like_fold"/>
</dbReference>
<accession>A0AAW0N4N5</accession>
<keyword evidence="10" id="KW-1015">Disulfide bond</keyword>
<dbReference type="PANTHER" id="PTHR22625:SF32">
    <property type="entry name" value="PLEXIN-A3"/>
    <property type="match status" value="1"/>
</dbReference>
<dbReference type="Gene3D" id="2.130.10.10">
    <property type="entry name" value="YVTN repeat-like/Quinoprotein amine dehydrogenase"/>
    <property type="match status" value="1"/>
</dbReference>
<dbReference type="EMBL" id="JBBPFD010000020">
    <property type="protein sequence ID" value="KAK7884560.1"/>
    <property type="molecule type" value="Genomic_DNA"/>
</dbReference>
<evidence type="ECO:0000256" key="14">
    <source>
        <dbReference type="SAM" id="Coils"/>
    </source>
</evidence>
<keyword evidence="19" id="KW-1185">Reference proteome</keyword>
<keyword evidence="14" id="KW-0175">Coiled coil</keyword>
<dbReference type="InterPro" id="IPR001627">
    <property type="entry name" value="Semap_dom"/>
</dbReference>
<dbReference type="SUPFAM" id="SSF103575">
    <property type="entry name" value="Plexin repeat"/>
    <property type="match status" value="2"/>
</dbReference>
<dbReference type="FunFam" id="2.60.40.10:FF:000123">
    <property type="entry name" value="Plexin A1"/>
    <property type="match status" value="1"/>
</dbReference>
<dbReference type="FunFam" id="2.130.10.10:FF:000006">
    <property type="entry name" value="Plexin A2"/>
    <property type="match status" value="1"/>
</dbReference>
<keyword evidence="12" id="KW-0325">Glycoprotein</keyword>
<evidence type="ECO:0000256" key="13">
    <source>
        <dbReference type="PROSITE-ProRule" id="PRU00352"/>
    </source>
</evidence>
<feature type="compositionally biased region" description="Basic and acidic residues" evidence="15">
    <location>
        <begin position="1"/>
        <end position="20"/>
    </location>
</feature>
<dbReference type="Pfam" id="PF01833">
    <property type="entry name" value="TIG"/>
    <property type="match status" value="4"/>
</dbReference>
<sequence>MRRSLRGPEGRERERERERGQCASESSVSPLCLRECECVNESASVTPHKAPLYCFLFHTRFTLRGVGGSEDRGQVLHAWFVPQLPRGKRGATRLSFRIVHMIGRIDSESLRTTSVTSDRFELLDSEPSSHLESECKVLSFFIFPYYSARPKRIQPPLSAHSSSIRQGEICNIDRFGLRSDTAVRWSCFWQRLLLLSPVHTRFIYTPRSLPLLLLCSTMPLQPAIPLLSLPLTLLLLLPCASSVPVSSSAADPGGRTVYRASDTSFTHLTVHSKTGEVYVGAVNRVLKLSTNLTLQRSHMTGPVEDNNKCYPPPSVRACAHRLDWSDNVNKLLLVDYSGDRLVACGSIWQGVCQFLRLDDLFKLGEPHHRKEHYLSGAREADGMAGVVVGDEDLTPDPRRKKLVKGGSRLFIGAAIDGKSEYFPTLSSRKLVSDEESVNMFSLVYQDEFVSSQIKIPSDTLSLYPAFDIYYVYGFSSRSYVYFLTLQLDTQLTQMDAGGEKFFTSKIVRMCSNDTEFYSYVEFPLGCTKDGVEYRLVQAAFKQKPGRKLAQALGLREDDDVLFVVFSQGQKNRSNPPRETVLCLFTLHDINLAMRERIRSCYRGEGRLSLPWLLNKELPCIHTPKQIGDDFCGLVLNQPLGGLRVIEGHPLYEDRTQGMGAVAGYTYGDDTVVFVGTRTGQLKKSALLYETVNVVEGKPILRDMMFSPDHRFIYLLSDKQVNRLPVESCDQYDNCSECLDQEIHTAAGVSFQQCSRRESCDKFHEPQHFNTKLDQCVDISVSPGNMSVTSTPTQLTIRVQNVPALSGGVSCVFDDITETPGDVTARLVTCMSPSLRDLSQQYGEKRVVKLSLRSTETGLKFISTDFIYYNCSVLNSCTSCVSSEFPCHWCKYRHICTNNLQDCSFQEGRVSSMEPEICLSHSPVQKNYECVFHIQGRVQRIPAVRFNSSCIQCQNTSYWYEGDEVGDLPVDFSIVWDGDFFIDKPVSMKALLYKCEAQRSSCGQCLRAPPTFECGWCMDTRKCLLKQHCPSPELNWMHHGRHNLRCSHPRISKIEPLTGPREGGTRVTIEGENLGLQVKEISHVQVAGVRCTPVPTQYISAERIVCDMAEALLPHSPGGPVELCIGVCSAEYRTLSTQTYSFVSPSFSRVRPEMGPVSGGTRLTVTGRHLDAGSTVTVYIHKEECLFVKRTNREIICITPASLPGTGSAPIRLMIDKAEVTNPETKYIYTEDPTITSIEPNWTILNGSTVITVAGTNLMTIQEPKVRAKYGGVETSNFCTVVNDSTMTCLAPGLIYTKATPPEGALRPDEFGFIFDQVSSLLVLNSTSFSHYPNPTFDPLGSSGILEVKPGSPIILKGKNLVPAAPGNSRLNYTVLIGESPCVLTVSESQLLCDSPDLTGEHKVQILVGGLEYSPGTLHIYSDSALTLPAIIGIGAGGGVLLIAIIAVLIAYKRKTRDADRTLKRLQLQMDNLESRVALECKEAFAELQTDIQELTNDMDGVKIPFLEYRTYTMRVMFPGIEEHPVLKELDVRHIVSCQCGEGATSLLSVLNNKMFLLTFIHTLEGQRSFSMRDRGNVASLLMAALQGRMEYATVVLKQLLADLIEKNLEKETTPSYCSEGQLKHCSFITTILS</sequence>
<evidence type="ECO:0000256" key="4">
    <source>
        <dbReference type="ARBA" id="ARBA00022553"/>
    </source>
</evidence>
<evidence type="ECO:0000256" key="15">
    <source>
        <dbReference type="SAM" id="MobiDB-lite"/>
    </source>
</evidence>
<feature type="domain" description="Sema" evidence="17">
    <location>
        <begin position="242"/>
        <end position="725"/>
    </location>
</feature>
<keyword evidence="6" id="KW-0732">Signal</keyword>
<keyword evidence="8 16" id="KW-1133">Transmembrane helix</keyword>
<dbReference type="FunFam" id="2.60.40.10:FF:000131">
    <property type="entry name" value="Plexin A2"/>
    <property type="match status" value="1"/>
</dbReference>
<comment type="similarity">
    <text evidence="2">Belongs to the plexin family.</text>
</comment>
<evidence type="ECO:0000256" key="1">
    <source>
        <dbReference type="ARBA" id="ARBA00004251"/>
    </source>
</evidence>
<evidence type="ECO:0000256" key="8">
    <source>
        <dbReference type="ARBA" id="ARBA00022989"/>
    </source>
</evidence>
<gene>
    <name evidence="18" type="ORF">WMY93_027683</name>
</gene>
<dbReference type="GO" id="GO:0030334">
    <property type="term" value="P:regulation of cell migration"/>
    <property type="evidence" value="ECO:0007669"/>
    <property type="project" value="TreeGrafter"/>
</dbReference>
<dbReference type="InterPro" id="IPR041019">
    <property type="entry name" value="TIG1_plexin"/>
</dbReference>
<keyword evidence="7" id="KW-0677">Repeat</keyword>
<dbReference type="Pfam" id="PF01437">
    <property type="entry name" value="PSI"/>
    <property type="match status" value="1"/>
</dbReference>
<evidence type="ECO:0000256" key="6">
    <source>
        <dbReference type="ARBA" id="ARBA00022729"/>
    </source>
</evidence>
<evidence type="ECO:0000256" key="2">
    <source>
        <dbReference type="ARBA" id="ARBA00010297"/>
    </source>
</evidence>
<dbReference type="InterPro" id="IPR013548">
    <property type="entry name" value="Plexin_cytoplasmic_RasGAP_dom"/>
</dbReference>
<evidence type="ECO:0000256" key="10">
    <source>
        <dbReference type="ARBA" id="ARBA00023157"/>
    </source>
</evidence>
<dbReference type="InterPro" id="IPR041362">
    <property type="entry name" value="TIG2_plexin"/>
</dbReference>
<name>A0AAW0N4N5_9GOBI</name>
<dbReference type="Pfam" id="PF08337">
    <property type="entry name" value="Plexin_cytopl"/>
    <property type="match status" value="1"/>
</dbReference>
<organism evidence="18 19">
    <name type="scientific">Mugilogobius chulae</name>
    <name type="common">yellowstripe goby</name>
    <dbReference type="NCBI Taxonomy" id="88201"/>
    <lineage>
        <taxon>Eukaryota</taxon>
        <taxon>Metazoa</taxon>
        <taxon>Chordata</taxon>
        <taxon>Craniata</taxon>
        <taxon>Vertebrata</taxon>
        <taxon>Euteleostomi</taxon>
        <taxon>Actinopterygii</taxon>
        <taxon>Neopterygii</taxon>
        <taxon>Teleostei</taxon>
        <taxon>Neoteleostei</taxon>
        <taxon>Acanthomorphata</taxon>
        <taxon>Gobiaria</taxon>
        <taxon>Gobiiformes</taxon>
        <taxon>Gobioidei</taxon>
        <taxon>Gobiidae</taxon>
        <taxon>Gobionellinae</taxon>
        <taxon>Mugilogobius</taxon>
    </lineage>
</organism>
<comment type="subcellular location">
    <subcellularLocation>
        <location evidence="1">Cell membrane</location>
        <topology evidence="1">Single-pass type I membrane protein</topology>
    </subcellularLocation>
</comment>
<evidence type="ECO:0000256" key="3">
    <source>
        <dbReference type="ARBA" id="ARBA00022475"/>
    </source>
</evidence>
<dbReference type="SMART" id="SM00429">
    <property type="entry name" value="IPT"/>
    <property type="match status" value="4"/>
</dbReference>
<evidence type="ECO:0000259" key="17">
    <source>
        <dbReference type="PROSITE" id="PS51004"/>
    </source>
</evidence>
<proteinExistence type="inferred from homology"/>
<dbReference type="InterPro" id="IPR014756">
    <property type="entry name" value="Ig_E-set"/>
</dbReference>
<comment type="caution">
    <text evidence="18">The sequence shown here is derived from an EMBL/GenBank/DDBJ whole genome shotgun (WGS) entry which is preliminary data.</text>
</comment>
<dbReference type="SMART" id="SM00423">
    <property type="entry name" value="PSI"/>
    <property type="match status" value="2"/>
</dbReference>